<gene>
    <name evidence="2" type="ORF">B0H15DRAFT_797882</name>
</gene>
<name>A0AAD6UHG6_9AGAR</name>
<dbReference type="EMBL" id="JARJCN010000010">
    <property type="protein sequence ID" value="KAJ7097175.1"/>
    <property type="molecule type" value="Genomic_DNA"/>
</dbReference>
<feature type="signal peptide" evidence="1">
    <location>
        <begin position="1"/>
        <end position="19"/>
    </location>
</feature>
<dbReference type="Proteomes" id="UP001222325">
    <property type="component" value="Unassembled WGS sequence"/>
</dbReference>
<comment type="caution">
    <text evidence="2">The sequence shown here is derived from an EMBL/GenBank/DDBJ whole genome shotgun (WGS) entry which is preliminary data.</text>
</comment>
<evidence type="ECO:0000313" key="2">
    <source>
        <dbReference type="EMBL" id="KAJ7097175.1"/>
    </source>
</evidence>
<sequence>MKFTLSAAVAVFAAALVIATPLTLDSEKRDVYVPPVLHPRAGTVWTVGRTRNVVWNVTNPPTSITNGIGRIMLRKGARTTPVILQANFSILLGQIQVKVPWVENGNDYRVVLFGDSGNFSPAFTITGA</sequence>
<feature type="chain" id="PRO_5042133794" evidence="1">
    <location>
        <begin position="20"/>
        <end position="128"/>
    </location>
</feature>
<proteinExistence type="predicted"/>
<keyword evidence="1" id="KW-0732">Signal</keyword>
<keyword evidence="3" id="KW-1185">Reference proteome</keyword>
<evidence type="ECO:0000313" key="3">
    <source>
        <dbReference type="Proteomes" id="UP001222325"/>
    </source>
</evidence>
<accession>A0AAD6UHG6</accession>
<protein>
    <submittedName>
        <fullName evidence="2">Uncharacterized protein</fullName>
    </submittedName>
</protein>
<reference evidence="2" key="1">
    <citation type="submission" date="2023-03" db="EMBL/GenBank/DDBJ databases">
        <title>Massive genome expansion in bonnet fungi (Mycena s.s.) driven by repeated elements and novel gene families across ecological guilds.</title>
        <authorList>
            <consortium name="Lawrence Berkeley National Laboratory"/>
            <person name="Harder C.B."/>
            <person name="Miyauchi S."/>
            <person name="Viragh M."/>
            <person name="Kuo A."/>
            <person name="Thoen E."/>
            <person name="Andreopoulos B."/>
            <person name="Lu D."/>
            <person name="Skrede I."/>
            <person name="Drula E."/>
            <person name="Henrissat B."/>
            <person name="Morin E."/>
            <person name="Kohler A."/>
            <person name="Barry K."/>
            <person name="LaButti K."/>
            <person name="Morin E."/>
            <person name="Salamov A."/>
            <person name="Lipzen A."/>
            <person name="Mereny Z."/>
            <person name="Hegedus B."/>
            <person name="Baldrian P."/>
            <person name="Stursova M."/>
            <person name="Weitz H."/>
            <person name="Taylor A."/>
            <person name="Grigoriev I.V."/>
            <person name="Nagy L.G."/>
            <person name="Martin F."/>
            <person name="Kauserud H."/>
        </authorList>
    </citation>
    <scope>NUCLEOTIDE SEQUENCE</scope>
    <source>
        <strain evidence="2">CBHHK173m</strain>
    </source>
</reference>
<organism evidence="2 3">
    <name type="scientific">Mycena belliarum</name>
    <dbReference type="NCBI Taxonomy" id="1033014"/>
    <lineage>
        <taxon>Eukaryota</taxon>
        <taxon>Fungi</taxon>
        <taxon>Dikarya</taxon>
        <taxon>Basidiomycota</taxon>
        <taxon>Agaricomycotina</taxon>
        <taxon>Agaricomycetes</taxon>
        <taxon>Agaricomycetidae</taxon>
        <taxon>Agaricales</taxon>
        <taxon>Marasmiineae</taxon>
        <taxon>Mycenaceae</taxon>
        <taxon>Mycena</taxon>
    </lineage>
</organism>
<evidence type="ECO:0000256" key="1">
    <source>
        <dbReference type="SAM" id="SignalP"/>
    </source>
</evidence>
<dbReference type="AlphaFoldDB" id="A0AAD6UHG6"/>